<keyword evidence="4" id="KW-1185">Reference proteome</keyword>
<feature type="compositionally biased region" description="Gly residues" evidence="1">
    <location>
        <begin position="947"/>
        <end position="956"/>
    </location>
</feature>
<dbReference type="InterPro" id="IPR031475">
    <property type="entry name" value="NBD_C"/>
</dbReference>
<dbReference type="PANTHER" id="PTHR23172">
    <property type="entry name" value="AUXILIN/CYCLIN G-ASSOCIATED KINASE-RELATED"/>
    <property type="match status" value="1"/>
</dbReference>
<feature type="compositionally biased region" description="Low complexity" evidence="1">
    <location>
        <begin position="1021"/>
        <end position="1032"/>
    </location>
</feature>
<dbReference type="GO" id="GO:0030276">
    <property type="term" value="F:clathrin binding"/>
    <property type="evidence" value="ECO:0007669"/>
    <property type="project" value="TreeGrafter"/>
</dbReference>
<feature type="compositionally biased region" description="Low complexity" evidence="1">
    <location>
        <begin position="665"/>
        <end position="683"/>
    </location>
</feature>
<feature type="region of interest" description="Disordered" evidence="1">
    <location>
        <begin position="270"/>
        <end position="1170"/>
    </location>
</feature>
<dbReference type="GO" id="GO:0016832">
    <property type="term" value="F:aldehyde-lyase activity"/>
    <property type="evidence" value="ECO:0007669"/>
    <property type="project" value="InterPro"/>
</dbReference>
<dbReference type="InterPro" id="IPR000771">
    <property type="entry name" value="FBA_II"/>
</dbReference>
<dbReference type="Gene3D" id="3.20.20.70">
    <property type="entry name" value="Aldolase class I"/>
    <property type="match status" value="1"/>
</dbReference>
<feature type="compositionally biased region" description="Low complexity" evidence="1">
    <location>
        <begin position="472"/>
        <end position="483"/>
    </location>
</feature>
<feature type="compositionally biased region" description="Polar residues" evidence="1">
    <location>
        <begin position="845"/>
        <end position="856"/>
    </location>
</feature>
<dbReference type="Pfam" id="PF17042">
    <property type="entry name" value="NBD_C"/>
    <property type="match status" value="1"/>
</dbReference>
<dbReference type="SUPFAM" id="SSF142764">
    <property type="entry name" value="YgbK-like"/>
    <property type="match status" value="1"/>
</dbReference>
<feature type="compositionally biased region" description="Basic and acidic residues" evidence="1">
    <location>
        <begin position="700"/>
        <end position="710"/>
    </location>
</feature>
<dbReference type="GO" id="GO:0072318">
    <property type="term" value="P:clathrin coat disassembly"/>
    <property type="evidence" value="ECO:0007669"/>
    <property type="project" value="TreeGrafter"/>
</dbReference>
<evidence type="ECO:0000256" key="1">
    <source>
        <dbReference type="SAM" id="MobiDB-lite"/>
    </source>
</evidence>
<evidence type="ECO:0000313" key="3">
    <source>
        <dbReference type="EMBL" id="GBG79668.1"/>
    </source>
</evidence>
<feature type="compositionally biased region" description="Polar residues" evidence="1">
    <location>
        <begin position="336"/>
        <end position="345"/>
    </location>
</feature>
<dbReference type="GO" id="GO:0005737">
    <property type="term" value="C:cytoplasm"/>
    <property type="evidence" value="ECO:0007669"/>
    <property type="project" value="TreeGrafter"/>
</dbReference>
<dbReference type="OrthoDB" id="1433004at2759"/>
<dbReference type="InterPro" id="IPR013785">
    <property type="entry name" value="Aldolase_TIM"/>
</dbReference>
<feature type="compositionally biased region" description="Low complexity" evidence="1">
    <location>
        <begin position="423"/>
        <end position="435"/>
    </location>
</feature>
<feature type="compositionally biased region" description="Basic and acidic residues" evidence="1">
    <location>
        <begin position="1157"/>
        <end position="1170"/>
    </location>
</feature>
<comment type="caution">
    <text evidence="3">The sequence shown here is derived from an EMBL/GenBank/DDBJ whole genome shotgun (WGS) entry which is preliminary data.</text>
</comment>
<dbReference type="Gene3D" id="3.40.980.20">
    <property type="entry name" value="Four-carbon acid sugar kinase, nucleotide binding domain"/>
    <property type="match status" value="1"/>
</dbReference>
<dbReference type="Gene3D" id="1.10.287.110">
    <property type="entry name" value="DnaJ domain"/>
    <property type="match status" value="1"/>
</dbReference>
<feature type="compositionally biased region" description="Low complexity" evidence="1">
    <location>
        <begin position="270"/>
        <end position="284"/>
    </location>
</feature>
<accession>A0A388LBI8</accession>
<feature type="compositionally biased region" description="Basic and acidic residues" evidence="1">
    <location>
        <begin position="757"/>
        <end position="767"/>
    </location>
</feature>
<dbReference type="InterPro" id="IPR042213">
    <property type="entry name" value="NBD_C_sf"/>
</dbReference>
<feature type="compositionally biased region" description="Low complexity" evidence="1">
    <location>
        <begin position="957"/>
        <end position="972"/>
    </location>
</feature>
<feature type="region of interest" description="Disordered" evidence="1">
    <location>
        <begin position="226"/>
        <end position="250"/>
    </location>
</feature>
<protein>
    <recommendedName>
        <fullName evidence="2">Four-carbon acid sugar kinase nucleotide binding domain-containing protein</fullName>
    </recommendedName>
</protein>
<dbReference type="STRING" id="69332.A0A388LBI8"/>
<feature type="compositionally biased region" description="Gly residues" evidence="1">
    <location>
        <begin position="616"/>
        <end position="628"/>
    </location>
</feature>
<dbReference type="Gramene" id="GBG79668">
    <property type="protein sequence ID" value="GBG79668"/>
    <property type="gene ID" value="CBR_g29816"/>
</dbReference>
<feature type="compositionally biased region" description="Low complexity" evidence="1">
    <location>
        <begin position="733"/>
        <end position="756"/>
    </location>
</feature>
<feature type="compositionally biased region" description="Gly residues" evidence="1">
    <location>
        <begin position="385"/>
        <end position="400"/>
    </location>
</feature>
<feature type="compositionally biased region" description="Polar residues" evidence="1">
    <location>
        <begin position="498"/>
        <end position="508"/>
    </location>
</feature>
<feature type="compositionally biased region" description="Gly residues" evidence="1">
    <location>
        <begin position="237"/>
        <end position="248"/>
    </location>
</feature>
<feature type="compositionally biased region" description="Basic and acidic residues" evidence="1">
    <location>
        <begin position="1037"/>
        <end position="1053"/>
    </location>
</feature>
<feature type="compositionally biased region" description="Low complexity" evidence="1">
    <location>
        <begin position="911"/>
        <end position="924"/>
    </location>
</feature>
<dbReference type="GO" id="GO:0008270">
    <property type="term" value="F:zinc ion binding"/>
    <property type="evidence" value="ECO:0007669"/>
    <property type="project" value="InterPro"/>
</dbReference>
<dbReference type="EMBL" id="BFEA01000324">
    <property type="protein sequence ID" value="GBG79668.1"/>
    <property type="molecule type" value="Genomic_DNA"/>
</dbReference>
<proteinExistence type="predicted"/>
<dbReference type="CDD" id="cd06257">
    <property type="entry name" value="DnaJ"/>
    <property type="match status" value="1"/>
</dbReference>
<organism evidence="3 4">
    <name type="scientific">Chara braunii</name>
    <name type="common">Braun's stonewort</name>
    <dbReference type="NCBI Taxonomy" id="69332"/>
    <lineage>
        <taxon>Eukaryota</taxon>
        <taxon>Viridiplantae</taxon>
        <taxon>Streptophyta</taxon>
        <taxon>Charophyceae</taxon>
        <taxon>Charales</taxon>
        <taxon>Characeae</taxon>
        <taxon>Chara</taxon>
    </lineage>
</organism>
<dbReference type="Proteomes" id="UP000265515">
    <property type="component" value="Unassembled WGS sequence"/>
</dbReference>
<gene>
    <name evidence="3" type="ORF">CBR_g29816</name>
</gene>
<feature type="compositionally biased region" description="Low complexity" evidence="1">
    <location>
        <begin position="563"/>
        <end position="581"/>
    </location>
</feature>
<dbReference type="Pfam" id="PF01116">
    <property type="entry name" value="F_bP_aldolase"/>
    <property type="match status" value="1"/>
</dbReference>
<dbReference type="SUPFAM" id="SSF51569">
    <property type="entry name" value="Aldolase"/>
    <property type="match status" value="1"/>
</dbReference>
<dbReference type="GO" id="GO:0005975">
    <property type="term" value="P:carbohydrate metabolic process"/>
    <property type="evidence" value="ECO:0007669"/>
    <property type="project" value="InterPro"/>
</dbReference>
<dbReference type="InterPro" id="IPR036869">
    <property type="entry name" value="J_dom_sf"/>
</dbReference>
<feature type="compositionally biased region" description="Low complexity" evidence="1">
    <location>
        <begin position="315"/>
        <end position="329"/>
    </location>
</feature>
<dbReference type="OMA" id="PEREVYG"/>
<feature type="compositionally biased region" description="Low complexity" evidence="1">
    <location>
        <begin position="997"/>
        <end position="1008"/>
    </location>
</feature>
<dbReference type="SUPFAM" id="SSF46565">
    <property type="entry name" value="Chaperone J-domain"/>
    <property type="match status" value="1"/>
</dbReference>
<evidence type="ECO:0000259" key="2">
    <source>
        <dbReference type="Pfam" id="PF17042"/>
    </source>
</evidence>
<dbReference type="GO" id="GO:0072583">
    <property type="term" value="P:clathrin-dependent endocytosis"/>
    <property type="evidence" value="ECO:0007669"/>
    <property type="project" value="TreeGrafter"/>
</dbReference>
<feature type="compositionally biased region" description="Pro residues" evidence="1">
    <location>
        <begin position="822"/>
        <end position="835"/>
    </location>
</feature>
<name>A0A388LBI8_CHABU</name>
<dbReference type="InterPro" id="IPR001623">
    <property type="entry name" value="DnaJ_domain"/>
</dbReference>
<dbReference type="GO" id="GO:0031982">
    <property type="term" value="C:vesicle"/>
    <property type="evidence" value="ECO:0007669"/>
    <property type="project" value="TreeGrafter"/>
</dbReference>
<feature type="domain" description="Four-carbon acid sugar kinase nucleotide binding" evidence="2">
    <location>
        <begin position="11"/>
        <end position="96"/>
    </location>
</feature>
<reference evidence="3 4" key="1">
    <citation type="journal article" date="2018" name="Cell">
        <title>The Chara Genome: Secondary Complexity and Implications for Plant Terrestrialization.</title>
        <authorList>
            <person name="Nishiyama T."/>
            <person name="Sakayama H."/>
            <person name="Vries J.D."/>
            <person name="Buschmann H."/>
            <person name="Saint-Marcoux D."/>
            <person name="Ullrich K.K."/>
            <person name="Haas F.B."/>
            <person name="Vanderstraeten L."/>
            <person name="Becker D."/>
            <person name="Lang D."/>
            <person name="Vosolsobe S."/>
            <person name="Rombauts S."/>
            <person name="Wilhelmsson P.K.I."/>
            <person name="Janitza P."/>
            <person name="Kern R."/>
            <person name="Heyl A."/>
            <person name="Rumpler F."/>
            <person name="Villalobos L.I.A.C."/>
            <person name="Clay J.M."/>
            <person name="Skokan R."/>
            <person name="Toyoda A."/>
            <person name="Suzuki Y."/>
            <person name="Kagoshima H."/>
            <person name="Schijlen E."/>
            <person name="Tajeshwar N."/>
            <person name="Catarino B."/>
            <person name="Hetherington A.J."/>
            <person name="Saltykova A."/>
            <person name="Bonnot C."/>
            <person name="Breuninger H."/>
            <person name="Symeonidi A."/>
            <person name="Radhakrishnan G.V."/>
            <person name="Van Nieuwerburgh F."/>
            <person name="Deforce D."/>
            <person name="Chang C."/>
            <person name="Karol K.G."/>
            <person name="Hedrich R."/>
            <person name="Ulvskov P."/>
            <person name="Glockner G."/>
            <person name="Delwiche C.F."/>
            <person name="Petrasek J."/>
            <person name="Van de Peer Y."/>
            <person name="Friml J."/>
            <person name="Beilby M."/>
            <person name="Dolan L."/>
            <person name="Kohara Y."/>
            <person name="Sugano S."/>
            <person name="Fujiyama A."/>
            <person name="Delaux P.-M."/>
            <person name="Quint M."/>
            <person name="TheiBen G."/>
            <person name="Hagemann M."/>
            <person name="Harholt J."/>
            <person name="Dunand C."/>
            <person name="Zachgo S."/>
            <person name="Langdale J."/>
            <person name="Maumus F."/>
            <person name="Straeten D.V.D."/>
            <person name="Gould S.B."/>
            <person name="Rensing S.A."/>
        </authorList>
    </citation>
    <scope>NUCLEOTIDE SEQUENCE [LARGE SCALE GENOMIC DNA]</scope>
    <source>
        <strain evidence="3 4">S276</strain>
    </source>
</reference>
<dbReference type="PANTHER" id="PTHR23172:SF19">
    <property type="entry name" value="J DOMAIN-CONTAINING PROTEIN"/>
    <property type="match status" value="1"/>
</dbReference>
<feature type="compositionally biased region" description="Polar residues" evidence="1">
    <location>
        <begin position="868"/>
        <end position="877"/>
    </location>
</feature>
<feature type="compositionally biased region" description="Polar residues" evidence="1">
    <location>
        <begin position="1074"/>
        <end position="1086"/>
    </location>
</feature>
<sequence>MLGITLDVSSSLAIGGMISAGLVEVMLQIKTQPRYVLAKGGITSAEIATKGLGAKKALVVGQAIAGVPLWKLRDGCRFPGIPYIVFPGNVGDAHALESLVRKWSTQLSATTASILQQARREHFAVGAFNVYNMEGVIAVIRAAEKSKSPVVLQIHPTSLERGGEALVSCCLGAAKRAAVPVSLQLDHGTNEQQIMEAMNMEGEKTPRTPRQHPPLLFQNYGLKAQQGKPVPMSSARGKGGGGPVGSSGVGAANGRSGGVFGGGSSAMAGSSYAGATSGGSRASGFMSGTPMRGGSRGGGLSSLGGAQDDVFASLNNGGSSSGRSSPNNNDVFATLGNLSSGTSGVSGYGATKTPPMRPAASGSGDGGGKSLGADLDDMLESISRKGGGGGGGGGGEGARGGARKASASSAAYGIDDLFGTGPGSSSNSKVNSSGDSSDDLFWGIGGGRVGKGATSSGEKVGGRSPSHPTSSAGGAADDVADLLGGFGNSEASAGVPSKASTNTKSSPARTEDKGDPLVSLDGDTDSGGGKEGSSGFATPATEFDDPFEGLTVPRPSGSPPSSAPATGADGAPRGAAEAASGHPSRAPSATGIEGFEDFAPPTTQPASSSAEAAGPRGTGGAAAAGRGGNDSMPAQSRQAGVSGDRGVEGEEDGPNPTVSGVNVDSASASIPPSGAATAAAATAAERRTPPEEGAAPGSKEVPRPARDERPPSAPSQGQPPTAGGRDTSPMPNAADGQRGPGAAAPPASARAAGKDAPAGREKMKPAETRSGVPPPVATNMGTADSGRGGGFGFPEEPAPSVSPTFKEWVTIKDIKLKTRPCTLPPPSRPPPPVPPSMGFQRASPVFSSNPSLSPNHQRPADPVVRLRSSMSADTQQSQPPPEEPRLRKPHAYEPTPVFPRASTPSGGGKTARAQQQPQQQQASAQPPPRYDSPSSTGAGRPRWGPGQQDGSGGGGASARASASSAPSSSSSNSKEDARGGGESEDPYVAQIRRMRTAAPSSAQSSPVPERTSSGKEEDAARAAAAQSSAEVARAAKKAQEKMRAEMAAKEEAASRQPRPSPSPSPSPAEQRASDSGNFFGQSTTAGRGTRSKPRPTERDFMGAGDRPPMTSVDDLANLGKKKKQPGGWVDMSAEDMWGPDVVGSAAKVAEPEDPNEPAERRAYRSERDRRVEERAAEALAEKNRRDMEMLREQEARHLADEELGGEIKRWAANKEGNIRALLSTLQDVLWPGCGWVPVSITDLISAAAVKKYYRKAALCVHPDKVQQKGATVRQKYVAEKVFDLLKEAWNKFNSEELF</sequence>
<evidence type="ECO:0000313" key="4">
    <source>
        <dbReference type="Proteomes" id="UP000265515"/>
    </source>
</evidence>